<accession>A0A376DI89</accession>
<dbReference type="SMART" id="SM01040">
    <property type="entry name" value="Bro-N"/>
    <property type="match status" value="1"/>
</dbReference>
<organism evidence="2 3">
    <name type="scientific">Edwardsiella hoshinae</name>
    <dbReference type="NCBI Taxonomy" id="93378"/>
    <lineage>
        <taxon>Bacteria</taxon>
        <taxon>Pseudomonadati</taxon>
        <taxon>Pseudomonadota</taxon>
        <taxon>Gammaproteobacteria</taxon>
        <taxon>Enterobacterales</taxon>
        <taxon>Hafniaceae</taxon>
        <taxon>Edwardsiella</taxon>
    </lineage>
</organism>
<dbReference type="Proteomes" id="UP000255248">
    <property type="component" value="Unassembled WGS sequence"/>
</dbReference>
<dbReference type="AlphaFoldDB" id="A0A376DI89"/>
<evidence type="ECO:0000313" key="2">
    <source>
        <dbReference type="EMBL" id="STC89306.1"/>
    </source>
</evidence>
<protein>
    <recommendedName>
        <fullName evidence="1">Bro-N domain-containing protein</fullName>
    </recommendedName>
</protein>
<gene>
    <name evidence="2" type="ORF">NCTC12121_02135</name>
</gene>
<dbReference type="EMBL" id="UFXZ01000001">
    <property type="protein sequence ID" value="STC89306.1"/>
    <property type="molecule type" value="Genomic_DNA"/>
</dbReference>
<dbReference type="PROSITE" id="PS51750">
    <property type="entry name" value="BRO_N"/>
    <property type="match status" value="1"/>
</dbReference>
<dbReference type="InterPro" id="IPR003497">
    <property type="entry name" value="BRO_N_domain"/>
</dbReference>
<evidence type="ECO:0000259" key="1">
    <source>
        <dbReference type="PROSITE" id="PS51750"/>
    </source>
</evidence>
<dbReference type="Pfam" id="PF02498">
    <property type="entry name" value="Bro-N"/>
    <property type="match status" value="1"/>
</dbReference>
<sequence>MNELTFKNNTVIPFDNGDGKIWFTAEALADLLGYANSNKVSNIYNRHKDEFTDSMTIVTKVRKCNKNSMIDYTQVRLFSPRGAHLIGMMSRTKIAKELRIWLLDLAERESGVEVGHLNLETLPQLAGQKMLDAIDVFDKKSLKYRGKKGSGLMAQRKRDIKLIKKATEIALQLTQLSIPDLGDFPDGEPA</sequence>
<dbReference type="RefSeq" id="WP_024524814.1">
    <property type="nucleotide sequence ID" value="NZ_CP065626.1"/>
</dbReference>
<dbReference type="OrthoDB" id="5574448at2"/>
<feature type="domain" description="Bro-N" evidence="1">
    <location>
        <begin position="1"/>
        <end position="129"/>
    </location>
</feature>
<reference evidence="2 3" key="1">
    <citation type="submission" date="2018-06" db="EMBL/GenBank/DDBJ databases">
        <authorList>
            <consortium name="Pathogen Informatics"/>
            <person name="Doyle S."/>
        </authorList>
    </citation>
    <scope>NUCLEOTIDE SEQUENCE [LARGE SCALE GENOMIC DNA]</scope>
    <source>
        <strain evidence="2 3">NCTC12121</strain>
    </source>
</reference>
<evidence type="ECO:0000313" key="3">
    <source>
        <dbReference type="Proteomes" id="UP000255248"/>
    </source>
</evidence>
<proteinExistence type="predicted"/>
<name>A0A376DI89_9GAMM</name>